<reference evidence="1 2" key="1">
    <citation type="journal article" date="2006" name="Proc. Natl. Acad. Sci. U.S.A.">
        <title>Evolution of sensory complexity recorded in a myxobacterial genome.</title>
        <authorList>
            <person name="Goldman B.S."/>
            <person name="Nierman W.C."/>
            <person name="Kaiser D."/>
            <person name="Slater S.C."/>
            <person name="Durkin A.S."/>
            <person name="Eisen J.A."/>
            <person name="Ronning C.M."/>
            <person name="Barbazuk W.B."/>
            <person name="Blanchard M."/>
            <person name="Field C."/>
            <person name="Halling C."/>
            <person name="Hinkle G."/>
            <person name="Iartchuk O."/>
            <person name="Kim H.S."/>
            <person name="Mackenzie C."/>
            <person name="Madupu R."/>
            <person name="Miller N."/>
            <person name="Shvartsbeyn A."/>
            <person name="Sullivan S.A."/>
            <person name="Vaudin M."/>
            <person name="Wiegand R."/>
            <person name="Kaplan H.B."/>
        </authorList>
    </citation>
    <scope>NUCLEOTIDE SEQUENCE [LARGE SCALE GENOMIC DNA]</scope>
    <source>
        <strain evidence="2">DK1622</strain>
    </source>
</reference>
<organism evidence="1 2">
    <name type="scientific">Myxococcus xanthus (strain DK1622)</name>
    <dbReference type="NCBI Taxonomy" id="246197"/>
    <lineage>
        <taxon>Bacteria</taxon>
        <taxon>Pseudomonadati</taxon>
        <taxon>Myxococcota</taxon>
        <taxon>Myxococcia</taxon>
        <taxon>Myxococcales</taxon>
        <taxon>Cystobacterineae</taxon>
        <taxon>Myxococcaceae</taxon>
        <taxon>Myxococcus</taxon>
    </lineage>
</organism>
<proteinExistence type="predicted"/>
<dbReference type="HOGENOM" id="CLU_3313170_0_0_7"/>
<dbReference type="KEGG" id="mxa:MXAN_3246"/>
<dbReference type="EMBL" id="CP000113">
    <property type="protein sequence ID" value="ABF86302.1"/>
    <property type="molecule type" value="Genomic_DNA"/>
</dbReference>
<evidence type="ECO:0000313" key="1">
    <source>
        <dbReference type="EMBL" id="ABF86302.1"/>
    </source>
</evidence>
<dbReference type="EnsemblBacteria" id="ABF86302">
    <property type="protein sequence ID" value="ABF86302"/>
    <property type="gene ID" value="MXAN_3246"/>
</dbReference>
<protein>
    <submittedName>
        <fullName evidence="1">Uncharacterized protein</fullName>
    </submittedName>
</protein>
<sequence length="39" mass="4386">MAPGVTVRTVFLLQEMASRSIPRRNGGAVTPWRLAPRHR</sequence>
<dbReference type="STRING" id="246197.MXAN_3246"/>
<name>Q1D7C8_MYXXD</name>
<evidence type="ECO:0000313" key="2">
    <source>
        <dbReference type="Proteomes" id="UP000002402"/>
    </source>
</evidence>
<keyword evidence="2" id="KW-1185">Reference proteome</keyword>
<dbReference type="AlphaFoldDB" id="Q1D7C8"/>
<accession>Q1D7C8</accession>
<gene>
    <name evidence="1" type="ordered locus">MXAN_3246</name>
</gene>
<dbReference type="Proteomes" id="UP000002402">
    <property type="component" value="Chromosome"/>
</dbReference>